<dbReference type="GO" id="GO:0008270">
    <property type="term" value="F:zinc ion binding"/>
    <property type="evidence" value="ECO:0007669"/>
    <property type="project" value="UniProtKB-KW"/>
</dbReference>
<dbReference type="PROSITE" id="PS00028">
    <property type="entry name" value="ZINC_FINGER_C2H2_1"/>
    <property type="match status" value="1"/>
</dbReference>
<evidence type="ECO:0000259" key="2">
    <source>
        <dbReference type="PROSITE" id="PS50157"/>
    </source>
</evidence>
<dbReference type="Proteomes" id="UP000887567">
    <property type="component" value="Unplaced"/>
</dbReference>
<keyword evidence="4" id="KW-1185">Reference proteome</keyword>
<evidence type="ECO:0000313" key="3">
    <source>
        <dbReference type="EnsemblMetazoa" id="XP_020915925.2"/>
    </source>
</evidence>
<keyword evidence="1" id="KW-0479">Metal-binding</keyword>
<dbReference type="InterPro" id="IPR013087">
    <property type="entry name" value="Znf_C2H2_type"/>
</dbReference>
<keyword evidence="1" id="KW-0862">Zinc</keyword>
<keyword evidence="1" id="KW-0863">Zinc-finger</keyword>
<reference evidence="3" key="1">
    <citation type="submission" date="2022-11" db="UniProtKB">
        <authorList>
            <consortium name="EnsemblMetazoa"/>
        </authorList>
    </citation>
    <scope>IDENTIFICATION</scope>
</reference>
<dbReference type="KEGG" id="epa:110253365"/>
<name>A0A913Y6H7_EXADI</name>
<dbReference type="PROSITE" id="PS50157">
    <property type="entry name" value="ZINC_FINGER_C2H2_2"/>
    <property type="match status" value="1"/>
</dbReference>
<accession>A0A913Y6H7</accession>
<evidence type="ECO:0000313" key="4">
    <source>
        <dbReference type="Proteomes" id="UP000887567"/>
    </source>
</evidence>
<proteinExistence type="predicted"/>
<dbReference type="EnsemblMetazoa" id="XM_021060266.2">
    <property type="protein sequence ID" value="XP_020915925.2"/>
    <property type="gene ID" value="LOC110253365"/>
</dbReference>
<evidence type="ECO:0000256" key="1">
    <source>
        <dbReference type="PROSITE-ProRule" id="PRU00042"/>
    </source>
</evidence>
<dbReference type="RefSeq" id="XP_020915925.2">
    <property type="nucleotide sequence ID" value="XM_021060266.2"/>
</dbReference>
<dbReference type="GeneID" id="110253365"/>
<sequence>MANSCVTSCIFCEKEFKTRNALRKHVDLKHPGCTTADNIKFKWNGKDVSYPKAKRISKTLKRKYLTWIGELTESINSAHNPLVPGKWYHLEASNVPQEYFSQLLYDINSAYINSARVVKHLKPPLWRTDVLRLSYKTNCEDDVLRAFSQNTDISLVLSKSFSGSNEIEERAELFGRAALEAAKSNESRLSATTKSKINIGNGDGRATREMELIWFPLYHNSSSGHLKIRLHIGKVKLY</sequence>
<dbReference type="AlphaFoldDB" id="A0A913Y6H7"/>
<feature type="domain" description="C2H2-type" evidence="2">
    <location>
        <begin position="7"/>
        <end position="35"/>
    </location>
</feature>
<organism evidence="3 4">
    <name type="scientific">Exaiptasia diaphana</name>
    <name type="common">Tropical sea anemone</name>
    <name type="synonym">Aiptasia pulchella</name>
    <dbReference type="NCBI Taxonomy" id="2652724"/>
    <lineage>
        <taxon>Eukaryota</taxon>
        <taxon>Metazoa</taxon>
        <taxon>Cnidaria</taxon>
        <taxon>Anthozoa</taxon>
        <taxon>Hexacorallia</taxon>
        <taxon>Actiniaria</taxon>
        <taxon>Aiptasiidae</taxon>
        <taxon>Exaiptasia</taxon>
    </lineage>
</organism>
<protein>
    <recommendedName>
        <fullName evidence="2">C2H2-type domain-containing protein</fullName>
    </recommendedName>
</protein>
<dbReference type="OrthoDB" id="5987154at2759"/>